<dbReference type="Proteomes" id="UP000276133">
    <property type="component" value="Unassembled WGS sequence"/>
</dbReference>
<dbReference type="EMBL" id="REGN01003784">
    <property type="protein sequence ID" value="RNA20773.1"/>
    <property type="molecule type" value="Genomic_DNA"/>
</dbReference>
<evidence type="ECO:0000313" key="2">
    <source>
        <dbReference type="EMBL" id="RNA20773.1"/>
    </source>
</evidence>
<dbReference type="AlphaFoldDB" id="A0A3M7RAZ9"/>
<keyword evidence="1" id="KW-0472">Membrane</keyword>
<protein>
    <submittedName>
        <fullName evidence="2">Uncharacterized protein</fullName>
    </submittedName>
</protein>
<evidence type="ECO:0000313" key="3">
    <source>
        <dbReference type="Proteomes" id="UP000276133"/>
    </source>
</evidence>
<feature type="non-terminal residue" evidence="2">
    <location>
        <position position="1"/>
    </location>
</feature>
<sequence>TQKPPLLLHSERFQMVKILTQKFFIILDIFVFTIIFRINAISPPSTTYLSPISRASKGTVMRLTIFSISITCIERQNI</sequence>
<keyword evidence="1" id="KW-1133">Transmembrane helix</keyword>
<keyword evidence="1" id="KW-0812">Transmembrane</keyword>
<evidence type="ECO:0000256" key="1">
    <source>
        <dbReference type="SAM" id="Phobius"/>
    </source>
</evidence>
<accession>A0A3M7RAZ9</accession>
<name>A0A3M7RAZ9_BRAPC</name>
<organism evidence="2 3">
    <name type="scientific">Brachionus plicatilis</name>
    <name type="common">Marine rotifer</name>
    <name type="synonym">Brachionus muelleri</name>
    <dbReference type="NCBI Taxonomy" id="10195"/>
    <lineage>
        <taxon>Eukaryota</taxon>
        <taxon>Metazoa</taxon>
        <taxon>Spiralia</taxon>
        <taxon>Gnathifera</taxon>
        <taxon>Rotifera</taxon>
        <taxon>Eurotatoria</taxon>
        <taxon>Monogononta</taxon>
        <taxon>Pseudotrocha</taxon>
        <taxon>Ploima</taxon>
        <taxon>Brachionidae</taxon>
        <taxon>Brachionus</taxon>
    </lineage>
</organism>
<feature type="transmembrane region" description="Helical" evidence="1">
    <location>
        <begin position="23"/>
        <end position="41"/>
    </location>
</feature>
<keyword evidence="3" id="KW-1185">Reference proteome</keyword>
<reference evidence="2 3" key="1">
    <citation type="journal article" date="2018" name="Sci. Rep.">
        <title>Genomic signatures of local adaptation to the degree of environmental predictability in rotifers.</title>
        <authorList>
            <person name="Franch-Gras L."/>
            <person name="Hahn C."/>
            <person name="Garcia-Roger E.M."/>
            <person name="Carmona M.J."/>
            <person name="Serra M."/>
            <person name="Gomez A."/>
        </authorList>
    </citation>
    <scope>NUCLEOTIDE SEQUENCE [LARGE SCALE GENOMIC DNA]</scope>
    <source>
        <strain evidence="2">HYR1</strain>
    </source>
</reference>
<comment type="caution">
    <text evidence="2">The sequence shown here is derived from an EMBL/GenBank/DDBJ whole genome shotgun (WGS) entry which is preliminary data.</text>
</comment>
<gene>
    <name evidence="2" type="ORF">BpHYR1_028520</name>
</gene>
<proteinExistence type="predicted"/>